<dbReference type="InterPro" id="IPR035288">
    <property type="entry name" value="ToxS"/>
</dbReference>
<reference evidence="1 2" key="1">
    <citation type="submission" date="2019-03" db="EMBL/GenBank/DDBJ databases">
        <title>Genomic Encyclopedia of Archaeal and Bacterial Type Strains, Phase II (KMG-II): from individual species to whole genera.</title>
        <authorList>
            <person name="Goeker M."/>
        </authorList>
    </citation>
    <scope>NUCLEOTIDE SEQUENCE [LARGE SCALE GENOMIC DNA]</scope>
    <source>
        <strain evidence="1 2">DSM 15388</strain>
    </source>
</reference>
<dbReference type="Proteomes" id="UP000295793">
    <property type="component" value="Unassembled WGS sequence"/>
</dbReference>
<dbReference type="PROSITE" id="PS51257">
    <property type="entry name" value="PROKAR_LIPOPROTEIN"/>
    <property type="match status" value="1"/>
</dbReference>
<organism evidence="1 2">
    <name type="scientific">Reinekea marinisedimentorum</name>
    <dbReference type="NCBI Taxonomy" id="230495"/>
    <lineage>
        <taxon>Bacteria</taxon>
        <taxon>Pseudomonadati</taxon>
        <taxon>Pseudomonadota</taxon>
        <taxon>Gammaproteobacteria</taxon>
        <taxon>Oceanospirillales</taxon>
        <taxon>Saccharospirillaceae</taxon>
        <taxon>Reinekea</taxon>
    </lineage>
</organism>
<sequence length="178" mass="20013">MNRKFFIGVLAASLIACAVIYVVPLYRLQNAITASEWKSKSVIVFSELNIQQGAEDVPPLSKVEVFSNTRYLRDGVFIKVTHINVFKNGNDAASEPPVSVEFTESGQWEMHGNYLFLTDTEITNVPTNRSLGVSKEQINELRDRLLTTEQQSSRVEIINERSILLTSLNQDSLLLHAN</sequence>
<name>A0A4V2UJK8_9GAMM</name>
<proteinExistence type="predicted"/>
<keyword evidence="1" id="KW-0812">Transmembrane</keyword>
<dbReference type="AlphaFoldDB" id="A0A4V2UJK8"/>
<dbReference type="OrthoDB" id="5916028at2"/>
<evidence type="ECO:0000313" key="2">
    <source>
        <dbReference type="Proteomes" id="UP000295793"/>
    </source>
</evidence>
<dbReference type="GO" id="GO:0016020">
    <property type="term" value="C:membrane"/>
    <property type="evidence" value="ECO:0007669"/>
    <property type="project" value="InterPro"/>
</dbReference>
<keyword evidence="2" id="KW-1185">Reference proteome</keyword>
<gene>
    <name evidence="1" type="ORF">BCF53_110124</name>
</gene>
<evidence type="ECO:0000313" key="1">
    <source>
        <dbReference type="EMBL" id="TCS40202.1"/>
    </source>
</evidence>
<dbReference type="RefSeq" id="WP_132702093.1">
    <property type="nucleotide sequence ID" value="NZ_SLZR01000010.1"/>
</dbReference>
<protein>
    <submittedName>
        <fullName evidence="1">Transmembrane regulatory protein ToxS</fullName>
    </submittedName>
</protein>
<comment type="caution">
    <text evidence="1">The sequence shown here is derived from an EMBL/GenBank/DDBJ whole genome shotgun (WGS) entry which is preliminary data.</text>
</comment>
<dbReference type="EMBL" id="SLZR01000010">
    <property type="protein sequence ID" value="TCS40202.1"/>
    <property type="molecule type" value="Genomic_DNA"/>
</dbReference>
<dbReference type="Pfam" id="PF17323">
    <property type="entry name" value="ToxS"/>
    <property type="match status" value="1"/>
</dbReference>
<keyword evidence="1" id="KW-0472">Membrane</keyword>
<accession>A0A4V2UJK8</accession>